<evidence type="ECO:0000256" key="1">
    <source>
        <dbReference type="SAM" id="MobiDB-lite"/>
    </source>
</evidence>
<evidence type="ECO:0000313" key="3">
    <source>
        <dbReference type="Proteomes" id="UP000515163"/>
    </source>
</evidence>
<keyword evidence="2" id="KW-1133">Transmembrane helix</keyword>
<feature type="compositionally biased region" description="Polar residues" evidence="1">
    <location>
        <begin position="261"/>
        <end position="276"/>
    </location>
</feature>
<accession>A0A6P8IF40</accession>
<reference evidence="4" key="1">
    <citation type="submission" date="2025-08" db="UniProtKB">
        <authorList>
            <consortium name="RefSeq"/>
        </authorList>
    </citation>
    <scope>IDENTIFICATION</scope>
    <source>
        <tissue evidence="4">Tentacle</tissue>
    </source>
</reference>
<keyword evidence="3" id="KW-1185">Reference proteome</keyword>
<keyword evidence="2" id="KW-0472">Membrane</keyword>
<sequence>MYLSIFSIPKHQFVLVVLWIVLTTSLEFVLSGGKDKSIKIYKDATKEGPKNVGKAFVSKVRKSSIGRNGKIVVYHKPTFLGTNTEFSIKNKHKVKRKTSRFSFHNKQDQYLSRNKVDGKVDARSTKGFLARKKNIGEKGLSRIHEQTVYKKRIDNNKNILTKTRRTLVYDGKATKFGTSQVKREYLKNGFHKANKNLQIKRIAKSVLPSEGLFVIKDDGNAKNGKKNDPVNMSSEMSSVGEIGSSEVKSKINEAPSKRRTAIQQEKSPGSQSNPSKRSFKVELPMTLAKLLFPKVMNNYDETIIQIHPVKNDKGGKTLMLKVSHKRPETGKLNDAVAPQKGGKCFNGMCPGPGCCPGGTFVCIIFIS</sequence>
<organism evidence="3 4">
    <name type="scientific">Actinia tenebrosa</name>
    <name type="common">Australian red waratah sea anemone</name>
    <dbReference type="NCBI Taxonomy" id="6105"/>
    <lineage>
        <taxon>Eukaryota</taxon>
        <taxon>Metazoa</taxon>
        <taxon>Cnidaria</taxon>
        <taxon>Anthozoa</taxon>
        <taxon>Hexacorallia</taxon>
        <taxon>Actiniaria</taxon>
        <taxon>Actiniidae</taxon>
        <taxon>Actinia</taxon>
    </lineage>
</organism>
<gene>
    <name evidence="4" type="primary">LOC116300502</name>
</gene>
<dbReference type="GeneID" id="116300502"/>
<feature type="compositionally biased region" description="Basic and acidic residues" evidence="1">
    <location>
        <begin position="217"/>
        <end position="228"/>
    </location>
</feature>
<feature type="region of interest" description="Disordered" evidence="1">
    <location>
        <begin position="217"/>
        <end position="278"/>
    </location>
</feature>
<dbReference type="AlphaFoldDB" id="A0A6P8IF40"/>
<dbReference type="KEGG" id="aten:116300502"/>
<evidence type="ECO:0000313" key="4">
    <source>
        <dbReference type="RefSeq" id="XP_031565240.1"/>
    </source>
</evidence>
<dbReference type="Proteomes" id="UP000515163">
    <property type="component" value="Unplaced"/>
</dbReference>
<keyword evidence="2" id="KW-0812">Transmembrane</keyword>
<dbReference type="OrthoDB" id="10388583at2759"/>
<evidence type="ECO:0000256" key="2">
    <source>
        <dbReference type="SAM" id="Phobius"/>
    </source>
</evidence>
<protein>
    <submittedName>
        <fullName evidence="4">Uncharacterized protein LOC116300502</fullName>
    </submittedName>
</protein>
<dbReference type="RefSeq" id="XP_031565240.1">
    <property type="nucleotide sequence ID" value="XM_031709380.1"/>
</dbReference>
<dbReference type="InParanoid" id="A0A6P8IF40"/>
<proteinExistence type="predicted"/>
<feature type="transmembrane region" description="Helical" evidence="2">
    <location>
        <begin position="12"/>
        <end position="30"/>
    </location>
</feature>
<name>A0A6P8IF40_ACTTE</name>